<feature type="coiled-coil region" evidence="2">
    <location>
        <begin position="553"/>
        <end position="580"/>
    </location>
</feature>
<dbReference type="AlphaFoldDB" id="A0AAN9CU94"/>
<dbReference type="InterPro" id="IPR010326">
    <property type="entry name" value="EXOC3/Sec6"/>
</dbReference>
<dbReference type="Gene3D" id="1.10.357.50">
    <property type="match status" value="1"/>
</dbReference>
<organism evidence="3 4">
    <name type="scientific">Phoxinus phoxinus</name>
    <name type="common">Eurasian minnow</name>
    <dbReference type="NCBI Taxonomy" id="58324"/>
    <lineage>
        <taxon>Eukaryota</taxon>
        <taxon>Metazoa</taxon>
        <taxon>Chordata</taxon>
        <taxon>Craniata</taxon>
        <taxon>Vertebrata</taxon>
        <taxon>Euteleostomi</taxon>
        <taxon>Actinopterygii</taxon>
        <taxon>Neopterygii</taxon>
        <taxon>Teleostei</taxon>
        <taxon>Ostariophysi</taxon>
        <taxon>Cypriniformes</taxon>
        <taxon>Leuciscidae</taxon>
        <taxon>Phoxininae</taxon>
        <taxon>Phoxinus</taxon>
    </lineage>
</organism>
<dbReference type="GO" id="GO:0000145">
    <property type="term" value="C:exocyst"/>
    <property type="evidence" value="ECO:0007669"/>
    <property type="project" value="InterPro"/>
</dbReference>
<sequence length="724" mass="84626">MKAEREAEQTWVAFSCIKYCIMLLRRVRKDEDLEICEEIRSDDGIADEDPKAQCQEKNHKLKIPQTNQLKNFTKLKKNFKSEDALSPETHLVVDLDAFEGIGDTPGDLEEKIQTHAIKMKMKILDFMKWQKNSKSHETPSVDLDLDFNGNLEQNRLDKAQQQLVKAEERLFGSNEVARTEEVEDKLQTDYEIFILRLKMAIHDSFNEDNPETLKSALTSILREEEQDRRWAEVAVDQRPIWRPTECRKMHDSLLQKVVEKRMKTADKQENKVDKLSTSLKREVCQMGKQLQKDLLRVVRNLKECYPPDFDICRTYAQLYHQTFSTRLQELARSSVDFEDCLYILSWIVNYYPKDVLKHKELEEHINSSSIGPLLPEEDLKRLEDQYFAYKENEIRKWLSNALETEVKKWSDGFDPEIMDGYYFSNLAVDVLQLIDATVREVNTLLGCESKARSLLCQLHSFLLSYMASLEELLKRKQENIPKTLSASLNNIYLFRDYGQRPEHLFSEDTRKACLSTLADLKKICHKYFLSLIHTDLKPLYRKLWTQSWFAGHCEVVEELMKALENNIDQFKELKPVCREELLAELHVEVMVEYVRRMMKRKLKLKNKEQQEAAAEFICHDNSQICSVFAKVGSKEEWLCQILPKLSEILKLQDLGSLQIEIVILARDYPDISEQHVLAVLNLKTNLSSSDLRKIKGCLSENRGALDTESFPSFFSKVLVKRKII</sequence>
<feature type="coiled-coil region" evidence="2">
    <location>
        <begin position="149"/>
        <end position="176"/>
    </location>
</feature>
<keyword evidence="2" id="KW-0175">Coiled coil</keyword>
<dbReference type="GO" id="GO:0051601">
    <property type="term" value="P:exocyst localization"/>
    <property type="evidence" value="ECO:0007669"/>
    <property type="project" value="TreeGrafter"/>
</dbReference>
<proteinExistence type="inferred from homology"/>
<dbReference type="Gene3D" id="1.10.357.70">
    <property type="entry name" value="Exocyst complex component Sec6, C-terminal domain"/>
    <property type="match status" value="1"/>
</dbReference>
<accession>A0AAN9CU94</accession>
<protein>
    <recommendedName>
        <fullName evidence="5">Tumor necrosis factor alpha-induced protein 2</fullName>
    </recommendedName>
</protein>
<dbReference type="Proteomes" id="UP001364617">
    <property type="component" value="Unassembled WGS sequence"/>
</dbReference>
<dbReference type="Pfam" id="PF06046">
    <property type="entry name" value="Sec6"/>
    <property type="match status" value="1"/>
</dbReference>
<evidence type="ECO:0008006" key="5">
    <source>
        <dbReference type="Google" id="ProtNLM"/>
    </source>
</evidence>
<name>A0AAN9CU94_9TELE</name>
<evidence type="ECO:0000256" key="2">
    <source>
        <dbReference type="SAM" id="Coils"/>
    </source>
</evidence>
<comment type="similarity">
    <text evidence="1">Belongs to the SEC6 family.</text>
</comment>
<gene>
    <name evidence="3" type="ORF">R3I93_011695</name>
</gene>
<dbReference type="GO" id="GO:0006887">
    <property type="term" value="P:exocytosis"/>
    <property type="evidence" value="ECO:0007669"/>
    <property type="project" value="InterPro"/>
</dbReference>
<dbReference type="PANTHER" id="PTHR21292:SF4">
    <property type="entry name" value="TUMOR NECROSIS FACTOR ALPHA-INDUCED PROTEIN 2"/>
    <property type="match status" value="1"/>
</dbReference>
<evidence type="ECO:0000256" key="1">
    <source>
        <dbReference type="ARBA" id="ARBA00009447"/>
    </source>
</evidence>
<dbReference type="PANTHER" id="PTHR21292">
    <property type="entry name" value="EXOCYST COMPLEX COMPONENT SEC6-RELATED"/>
    <property type="match status" value="1"/>
</dbReference>
<keyword evidence="4" id="KW-1185">Reference proteome</keyword>
<evidence type="ECO:0000313" key="3">
    <source>
        <dbReference type="EMBL" id="KAK7150530.1"/>
    </source>
</evidence>
<evidence type="ECO:0000313" key="4">
    <source>
        <dbReference type="Proteomes" id="UP001364617"/>
    </source>
</evidence>
<comment type="caution">
    <text evidence="3">The sequence shown here is derived from an EMBL/GenBank/DDBJ whole genome shotgun (WGS) entry which is preliminary data.</text>
</comment>
<dbReference type="EMBL" id="JAYKXH010000012">
    <property type="protein sequence ID" value="KAK7150530.1"/>
    <property type="molecule type" value="Genomic_DNA"/>
</dbReference>
<dbReference type="InterPro" id="IPR042532">
    <property type="entry name" value="EXOC3/Sec6_C"/>
</dbReference>
<reference evidence="3 4" key="1">
    <citation type="submission" date="2024-02" db="EMBL/GenBank/DDBJ databases">
        <title>Chromosome-level genome assembly of the Eurasian Minnow (Phoxinus phoxinus).</title>
        <authorList>
            <person name="Oriowo T.O."/>
            <person name="Martin S."/>
            <person name="Stange M."/>
            <person name="Chrysostomakis Y."/>
            <person name="Brown T."/>
            <person name="Winkler S."/>
            <person name="Kukowka S."/>
            <person name="Myers E.W."/>
            <person name="Bohne A."/>
        </authorList>
    </citation>
    <scope>NUCLEOTIDE SEQUENCE [LARGE SCALE GENOMIC DNA]</scope>
    <source>
        <strain evidence="3">ZFMK-TIS-60720</strain>
        <tissue evidence="3">Whole Organism</tissue>
    </source>
</reference>
<dbReference type="GO" id="GO:0000149">
    <property type="term" value="F:SNARE binding"/>
    <property type="evidence" value="ECO:0007669"/>
    <property type="project" value="TreeGrafter"/>
</dbReference>